<proteinExistence type="predicted"/>
<feature type="compositionally biased region" description="Polar residues" evidence="1">
    <location>
        <begin position="231"/>
        <end position="241"/>
    </location>
</feature>
<dbReference type="RefSeq" id="WP_189568125.1">
    <property type="nucleotide sequence ID" value="NZ_BMXF01000007.1"/>
</dbReference>
<feature type="region of interest" description="Disordered" evidence="1">
    <location>
        <begin position="458"/>
        <end position="478"/>
    </location>
</feature>
<feature type="compositionally biased region" description="Acidic residues" evidence="1">
    <location>
        <begin position="465"/>
        <end position="478"/>
    </location>
</feature>
<name>A0A8J3GC27_9BACT</name>
<sequence>MDKTTEIKADKAKQLSKPTKHIFMVLLPIPILIAAGIIGNIQGWIGKSARAEGYDVGVGVAMSVPEAKVKDLEKDKKYGNYSSEIPLNEVNGLGISFDDNSNINSKMLNGEGGTSMGISSNNDKTVDALAEEMVANARNGNIATSKEVNLSSQQKKHRAWEKSIEQQRGINRNVNSTVDAMYRNPSLSREERFDQTRMSKEEQQRIRANEKLLDLLDKQIQQQGQPGVGTSVPQPMSSASERGNPVLAAKRDNYHVEPSQNVAIGTNGREGGNAFYGLNGRKLRNNRPTKTSGSIRAVVHGDGDGITVTNGSSVAIRMQDETIVGIDGEPLVLPKNTLVYGVARINGDRIDITVSRIRMDNFIYNVHLDAYDLDGRKGLYVPDMKLKQRASSSIVQGSTQLASPGYIVGGSVGQQVGGQLASQGVGMALNAGKNILTRKAQQPKASIRPNYQIFLRSGTATPEMNLDEEQDNDESQIN</sequence>
<evidence type="ECO:0000313" key="5">
    <source>
        <dbReference type="Proteomes" id="UP000598271"/>
    </source>
</evidence>
<keyword evidence="2" id="KW-0812">Transmembrane</keyword>
<dbReference type="AlphaFoldDB" id="A0A8J3GC27"/>
<evidence type="ECO:0000313" key="4">
    <source>
        <dbReference type="EMBL" id="GHB86030.1"/>
    </source>
</evidence>
<keyword evidence="2" id="KW-0472">Membrane</keyword>
<dbReference type="InterPro" id="IPR055407">
    <property type="entry name" value="TraM_C"/>
</dbReference>
<evidence type="ECO:0000259" key="3">
    <source>
        <dbReference type="Pfam" id="PF12508"/>
    </source>
</evidence>
<dbReference type="Pfam" id="PF12508">
    <property type="entry name" value="Transposon_TraM"/>
    <property type="match status" value="1"/>
</dbReference>
<organism evidence="4 5">
    <name type="scientific">Persicitalea jodogahamensis</name>
    <dbReference type="NCBI Taxonomy" id="402147"/>
    <lineage>
        <taxon>Bacteria</taxon>
        <taxon>Pseudomonadati</taxon>
        <taxon>Bacteroidota</taxon>
        <taxon>Cytophagia</taxon>
        <taxon>Cytophagales</taxon>
        <taxon>Spirosomataceae</taxon>
        <taxon>Persicitalea</taxon>
    </lineage>
</organism>
<protein>
    <recommendedName>
        <fullName evidence="3">Conjugative transposon TraM C-terminal domain-containing protein</fullName>
    </recommendedName>
</protein>
<feature type="transmembrane region" description="Helical" evidence="2">
    <location>
        <begin position="21"/>
        <end position="45"/>
    </location>
</feature>
<gene>
    <name evidence="4" type="ORF">GCM10007390_46830</name>
</gene>
<feature type="region of interest" description="Disordered" evidence="1">
    <location>
        <begin position="222"/>
        <end position="242"/>
    </location>
</feature>
<comment type="caution">
    <text evidence="4">The sequence shown here is derived from an EMBL/GenBank/DDBJ whole genome shotgun (WGS) entry which is preliminary data.</text>
</comment>
<accession>A0A8J3GC27</accession>
<dbReference type="Proteomes" id="UP000598271">
    <property type="component" value="Unassembled WGS sequence"/>
</dbReference>
<keyword evidence="2" id="KW-1133">Transmembrane helix</keyword>
<keyword evidence="5" id="KW-1185">Reference proteome</keyword>
<reference evidence="4 5" key="1">
    <citation type="journal article" date="2014" name="Int. J. Syst. Evol. Microbiol.">
        <title>Complete genome sequence of Corynebacterium casei LMG S-19264T (=DSM 44701T), isolated from a smear-ripened cheese.</title>
        <authorList>
            <consortium name="US DOE Joint Genome Institute (JGI-PGF)"/>
            <person name="Walter F."/>
            <person name="Albersmeier A."/>
            <person name="Kalinowski J."/>
            <person name="Ruckert C."/>
        </authorList>
    </citation>
    <scope>NUCLEOTIDE SEQUENCE [LARGE SCALE GENOMIC DNA]</scope>
    <source>
        <strain evidence="4 5">KCTC 12866</strain>
    </source>
</reference>
<feature type="domain" description="Conjugative transposon TraM C-terminal" evidence="3">
    <location>
        <begin position="295"/>
        <end position="456"/>
    </location>
</feature>
<dbReference type="EMBL" id="BMXF01000007">
    <property type="protein sequence ID" value="GHB86030.1"/>
    <property type="molecule type" value="Genomic_DNA"/>
</dbReference>
<evidence type="ECO:0000256" key="1">
    <source>
        <dbReference type="SAM" id="MobiDB-lite"/>
    </source>
</evidence>
<evidence type="ECO:0000256" key="2">
    <source>
        <dbReference type="SAM" id="Phobius"/>
    </source>
</evidence>